<dbReference type="Gene3D" id="1.10.10.10">
    <property type="entry name" value="Winged helix-like DNA-binding domain superfamily/Winged helix DNA-binding domain"/>
    <property type="match status" value="1"/>
</dbReference>
<dbReference type="EMBL" id="BONZ01000007">
    <property type="protein sequence ID" value="GIH12457.1"/>
    <property type="molecule type" value="Genomic_DNA"/>
</dbReference>
<dbReference type="InterPro" id="IPR014284">
    <property type="entry name" value="RNA_pol_sigma-70_dom"/>
</dbReference>
<dbReference type="Gene3D" id="1.10.1740.10">
    <property type="match status" value="1"/>
</dbReference>
<organism evidence="7 8">
    <name type="scientific">Rugosimonospora africana</name>
    <dbReference type="NCBI Taxonomy" id="556532"/>
    <lineage>
        <taxon>Bacteria</taxon>
        <taxon>Bacillati</taxon>
        <taxon>Actinomycetota</taxon>
        <taxon>Actinomycetes</taxon>
        <taxon>Micromonosporales</taxon>
        <taxon>Micromonosporaceae</taxon>
        <taxon>Rugosimonospora</taxon>
    </lineage>
</organism>
<evidence type="ECO:0000313" key="8">
    <source>
        <dbReference type="Proteomes" id="UP000642748"/>
    </source>
</evidence>
<reference evidence="7" key="1">
    <citation type="submission" date="2021-01" db="EMBL/GenBank/DDBJ databases">
        <title>Whole genome shotgun sequence of Rugosimonospora africana NBRC 104875.</title>
        <authorList>
            <person name="Komaki H."/>
            <person name="Tamura T."/>
        </authorList>
    </citation>
    <scope>NUCLEOTIDE SEQUENCE</scope>
    <source>
        <strain evidence="7">NBRC 104875</strain>
    </source>
</reference>
<evidence type="ECO:0000256" key="5">
    <source>
        <dbReference type="ARBA" id="ARBA00023163"/>
    </source>
</evidence>
<keyword evidence="3" id="KW-0731">Sigma factor</keyword>
<dbReference type="NCBIfam" id="TIGR02937">
    <property type="entry name" value="sigma70-ECF"/>
    <property type="match status" value="1"/>
</dbReference>
<dbReference type="Proteomes" id="UP000642748">
    <property type="component" value="Unassembled WGS sequence"/>
</dbReference>
<dbReference type="GO" id="GO:0003677">
    <property type="term" value="F:DNA binding"/>
    <property type="evidence" value="ECO:0007669"/>
    <property type="project" value="UniProtKB-KW"/>
</dbReference>
<dbReference type="InterPro" id="IPR013324">
    <property type="entry name" value="RNA_pol_sigma_r3/r4-like"/>
</dbReference>
<keyword evidence="2" id="KW-0805">Transcription regulation</keyword>
<keyword evidence="5" id="KW-0804">Transcription</keyword>
<dbReference type="SUPFAM" id="SSF88946">
    <property type="entry name" value="Sigma2 domain of RNA polymerase sigma factors"/>
    <property type="match status" value="1"/>
</dbReference>
<keyword evidence="8" id="KW-1185">Reference proteome</keyword>
<evidence type="ECO:0000256" key="4">
    <source>
        <dbReference type="ARBA" id="ARBA00023125"/>
    </source>
</evidence>
<evidence type="ECO:0000313" key="7">
    <source>
        <dbReference type="EMBL" id="GIH12457.1"/>
    </source>
</evidence>
<keyword evidence="4" id="KW-0238">DNA-binding</keyword>
<evidence type="ECO:0000256" key="1">
    <source>
        <dbReference type="ARBA" id="ARBA00010641"/>
    </source>
</evidence>
<dbReference type="Pfam" id="PF08281">
    <property type="entry name" value="Sigma70_r4_2"/>
    <property type="match status" value="1"/>
</dbReference>
<dbReference type="PANTHER" id="PTHR43133:SF8">
    <property type="entry name" value="RNA POLYMERASE SIGMA FACTOR HI_1459-RELATED"/>
    <property type="match status" value="1"/>
</dbReference>
<dbReference type="InterPro" id="IPR007627">
    <property type="entry name" value="RNA_pol_sigma70_r2"/>
</dbReference>
<comment type="similarity">
    <text evidence="1">Belongs to the sigma-70 factor family. ECF subfamily.</text>
</comment>
<dbReference type="Pfam" id="PF04542">
    <property type="entry name" value="Sigma70_r2"/>
    <property type="match status" value="1"/>
</dbReference>
<proteinExistence type="inferred from homology"/>
<dbReference type="InterPro" id="IPR000792">
    <property type="entry name" value="Tscrpt_reg_LuxR_C"/>
</dbReference>
<dbReference type="GO" id="GO:0006352">
    <property type="term" value="P:DNA-templated transcription initiation"/>
    <property type="evidence" value="ECO:0007669"/>
    <property type="project" value="InterPro"/>
</dbReference>
<comment type="caution">
    <text evidence="7">The sequence shown here is derived from an EMBL/GenBank/DDBJ whole genome shotgun (WGS) entry which is preliminary data.</text>
</comment>
<dbReference type="SUPFAM" id="SSF88659">
    <property type="entry name" value="Sigma3 and sigma4 domains of RNA polymerase sigma factors"/>
    <property type="match status" value="1"/>
</dbReference>
<dbReference type="PANTHER" id="PTHR43133">
    <property type="entry name" value="RNA POLYMERASE ECF-TYPE SIGMA FACTO"/>
    <property type="match status" value="1"/>
</dbReference>
<dbReference type="InterPro" id="IPR013249">
    <property type="entry name" value="RNA_pol_sigma70_r4_t2"/>
</dbReference>
<evidence type="ECO:0000256" key="3">
    <source>
        <dbReference type="ARBA" id="ARBA00023082"/>
    </source>
</evidence>
<dbReference type="RefSeq" id="WP_203916182.1">
    <property type="nucleotide sequence ID" value="NZ_BONZ01000007.1"/>
</dbReference>
<dbReference type="SMART" id="SM00421">
    <property type="entry name" value="HTH_LUXR"/>
    <property type="match status" value="1"/>
</dbReference>
<evidence type="ECO:0000259" key="6">
    <source>
        <dbReference type="SMART" id="SM00421"/>
    </source>
</evidence>
<name>A0A8J3QMZ0_9ACTN</name>
<dbReference type="AlphaFoldDB" id="A0A8J3QMZ0"/>
<evidence type="ECO:0000256" key="2">
    <source>
        <dbReference type="ARBA" id="ARBA00023015"/>
    </source>
</evidence>
<sequence length="188" mass="21247">MSVAGVAKQAQHYRPGRPLGSPDAIEAEFAAFCERNLSRVRNFLRGQCRDPEIVEDALQETFLAAREAWPKIREYDEPMGWVYNAARYKLRKQLERARRDLSIEDVPAEQIVQPSDAREAQETLVGLLSRLPVRQAQVFFLATEGFAENQIAGILGIARNTVHAYRYQARHALQQLLAGERPQTSAGE</sequence>
<dbReference type="InterPro" id="IPR039425">
    <property type="entry name" value="RNA_pol_sigma-70-like"/>
</dbReference>
<protein>
    <recommendedName>
        <fullName evidence="6">HTH luxR-type domain-containing protein</fullName>
    </recommendedName>
</protein>
<dbReference type="GO" id="GO:0016987">
    <property type="term" value="F:sigma factor activity"/>
    <property type="evidence" value="ECO:0007669"/>
    <property type="project" value="UniProtKB-KW"/>
</dbReference>
<accession>A0A8J3QMZ0</accession>
<gene>
    <name evidence="7" type="ORF">Raf01_06290</name>
</gene>
<dbReference type="InterPro" id="IPR013325">
    <property type="entry name" value="RNA_pol_sigma_r2"/>
</dbReference>
<feature type="domain" description="HTH luxR-type" evidence="6">
    <location>
        <begin position="128"/>
        <end position="178"/>
    </location>
</feature>
<dbReference type="InterPro" id="IPR036388">
    <property type="entry name" value="WH-like_DNA-bd_sf"/>
</dbReference>